<keyword evidence="2" id="KW-1185">Reference proteome</keyword>
<gene>
    <name evidence="1" type="ORF">E5Q11_04735</name>
</gene>
<comment type="caution">
    <text evidence="1">The sequence shown here is derived from an EMBL/GenBank/DDBJ whole genome shotgun (WGS) entry which is preliminary data.</text>
</comment>
<evidence type="ECO:0000313" key="2">
    <source>
        <dbReference type="Proteomes" id="UP000298325"/>
    </source>
</evidence>
<dbReference type="RefSeq" id="WP_135802216.1">
    <property type="nucleotide sequence ID" value="NZ_SRPF01000001.1"/>
</dbReference>
<dbReference type="AlphaFoldDB" id="A0A4Z1C5P7"/>
<dbReference type="OrthoDB" id="6228409at2"/>
<organism evidence="1 2">
    <name type="scientific">Marinobacter confluentis</name>
    <dbReference type="NCBI Taxonomy" id="1697557"/>
    <lineage>
        <taxon>Bacteria</taxon>
        <taxon>Pseudomonadati</taxon>
        <taxon>Pseudomonadota</taxon>
        <taxon>Gammaproteobacteria</taxon>
        <taxon>Pseudomonadales</taxon>
        <taxon>Marinobacteraceae</taxon>
        <taxon>Marinobacter</taxon>
    </lineage>
</organism>
<dbReference type="EMBL" id="SRPF01000001">
    <property type="protein sequence ID" value="TGN41831.1"/>
    <property type="molecule type" value="Genomic_DNA"/>
</dbReference>
<protein>
    <submittedName>
        <fullName evidence="1">Uncharacterized protein</fullName>
    </submittedName>
</protein>
<sequence length="70" mass="8184">MKIEILVPFFKCEEDENIFFSRISSLLGYDRVVVKGKYLYLTLKDDSGNLALDQVQEISDFWGITYKVLE</sequence>
<dbReference type="Proteomes" id="UP000298325">
    <property type="component" value="Unassembled WGS sequence"/>
</dbReference>
<proteinExistence type="predicted"/>
<accession>A0A4Z1C5P7</accession>
<name>A0A4Z1C5P7_9GAMM</name>
<evidence type="ECO:0000313" key="1">
    <source>
        <dbReference type="EMBL" id="TGN41831.1"/>
    </source>
</evidence>
<reference evidence="1 2" key="1">
    <citation type="submission" date="2019-04" db="EMBL/GenBank/DDBJ databases">
        <authorList>
            <person name="Park S."/>
            <person name="Yoon J.-H."/>
        </authorList>
    </citation>
    <scope>NUCLEOTIDE SEQUENCE [LARGE SCALE GENOMIC DNA]</scope>
    <source>
        <strain evidence="1 2">HJM-18</strain>
    </source>
</reference>